<protein>
    <submittedName>
        <fullName evidence="3">Carboxylesterase NlhH</fullName>
        <ecNumber evidence="3">3.1.1.1</ecNumber>
    </submittedName>
</protein>
<accession>A0A6J5DE42</accession>
<dbReference type="Proteomes" id="UP000494329">
    <property type="component" value="Unassembled WGS sequence"/>
</dbReference>
<feature type="domain" description="Alpha/beta hydrolase fold-3" evidence="2">
    <location>
        <begin position="53"/>
        <end position="256"/>
    </location>
</feature>
<keyword evidence="4" id="KW-1185">Reference proteome</keyword>
<reference evidence="3 4" key="1">
    <citation type="submission" date="2020-04" db="EMBL/GenBank/DDBJ databases">
        <authorList>
            <person name="De Canck E."/>
        </authorList>
    </citation>
    <scope>NUCLEOTIDE SEQUENCE [LARGE SCALE GENOMIC DNA]</scope>
    <source>
        <strain evidence="3 4">LMG 29739</strain>
    </source>
</reference>
<organism evidence="3 4">
    <name type="scientific">Paraburkholderia solisilvae</name>
    <dbReference type="NCBI Taxonomy" id="624376"/>
    <lineage>
        <taxon>Bacteria</taxon>
        <taxon>Pseudomonadati</taxon>
        <taxon>Pseudomonadota</taxon>
        <taxon>Betaproteobacteria</taxon>
        <taxon>Burkholderiales</taxon>
        <taxon>Burkholderiaceae</taxon>
        <taxon>Paraburkholderia</taxon>
    </lineage>
</organism>
<name>A0A6J5DE42_9BURK</name>
<evidence type="ECO:0000313" key="4">
    <source>
        <dbReference type="Proteomes" id="UP000494329"/>
    </source>
</evidence>
<dbReference type="InterPro" id="IPR029058">
    <property type="entry name" value="AB_hydrolase_fold"/>
</dbReference>
<dbReference type="InterPro" id="IPR013094">
    <property type="entry name" value="AB_hydrolase_3"/>
</dbReference>
<dbReference type="GO" id="GO:0106435">
    <property type="term" value="F:carboxylesterase activity"/>
    <property type="evidence" value="ECO:0007669"/>
    <property type="project" value="UniProtKB-EC"/>
</dbReference>
<dbReference type="EC" id="3.1.1.1" evidence="3"/>
<dbReference type="EMBL" id="CADIKF010000006">
    <property type="protein sequence ID" value="CAB3751086.1"/>
    <property type="molecule type" value="Genomic_DNA"/>
</dbReference>
<dbReference type="PANTHER" id="PTHR48081:SF8">
    <property type="entry name" value="ALPHA_BETA HYDROLASE FOLD-3 DOMAIN-CONTAINING PROTEIN-RELATED"/>
    <property type="match status" value="1"/>
</dbReference>
<gene>
    <name evidence="3" type="primary">nlhH_1</name>
    <name evidence="3" type="ORF">LMG29739_01221</name>
</gene>
<dbReference type="InterPro" id="IPR050300">
    <property type="entry name" value="GDXG_lipolytic_enzyme"/>
</dbReference>
<evidence type="ECO:0000259" key="2">
    <source>
        <dbReference type="Pfam" id="PF07859"/>
    </source>
</evidence>
<keyword evidence="1 3" id="KW-0378">Hydrolase</keyword>
<dbReference type="AlphaFoldDB" id="A0A6J5DE42"/>
<evidence type="ECO:0000313" key="3">
    <source>
        <dbReference type="EMBL" id="CAB3751086.1"/>
    </source>
</evidence>
<dbReference type="PANTHER" id="PTHR48081">
    <property type="entry name" value="AB HYDROLASE SUPERFAMILY PROTEIN C4A8.06C"/>
    <property type="match status" value="1"/>
</dbReference>
<dbReference type="SUPFAM" id="SSF53474">
    <property type="entry name" value="alpha/beta-Hydrolases"/>
    <property type="match status" value="1"/>
</dbReference>
<dbReference type="RefSeq" id="WP_246270112.1">
    <property type="nucleotide sequence ID" value="NZ_CADIKF010000006.1"/>
</dbReference>
<dbReference type="Gene3D" id="3.40.50.1820">
    <property type="entry name" value="alpha/beta hydrolase"/>
    <property type="match status" value="1"/>
</dbReference>
<proteinExistence type="predicted"/>
<dbReference type="Pfam" id="PF07859">
    <property type="entry name" value="Abhydrolase_3"/>
    <property type="match status" value="1"/>
</dbReference>
<evidence type="ECO:0000256" key="1">
    <source>
        <dbReference type="ARBA" id="ARBA00022801"/>
    </source>
</evidence>
<sequence length="280" mass="30268">MHRHSHRIRHTVQAFSSDAPLQIDDVTIDGHRQNITLRTYRPRARKPTPLPAVLYFHGGGFVGGSIDDAHQPASLLAQRLPAFVVAVGYSLAPAFPFPAAVEDAYLAFEWTAAYARMLRIDPCRIAAVGHDAGGNVAAALAAIARDRGTYKLAAEALLGPLLDPSLTRLTDAPASNAALRAQRCARHYRAYLPHAAQRMHPYAAPLESCRLHALPPTLIASAEHDALRADGEAYAKELISAGVPVQVTRHAGIAHDDLITHAPVLDDVTAFLRRHFDPAP</sequence>